<name>A0A7R9LIE5_9ACAR</name>
<dbReference type="GO" id="GO:0019187">
    <property type="term" value="F:beta-1,4-mannosyltransferase activity"/>
    <property type="evidence" value="ECO:0007669"/>
    <property type="project" value="InterPro"/>
</dbReference>
<accession>A0A7R9LIE5</accession>
<dbReference type="InterPro" id="IPR027389">
    <property type="entry name" value="B_mannosylTrfase_Bre-3/Egh"/>
</dbReference>
<protein>
    <recommendedName>
        <fullName evidence="1">Glycosyltransferase 2-like domain-containing protein</fullName>
    </recommendedName>
</protein>
<evidence type="ECO:0000313" key="3">
    <source>
        <dbReference type="Proteomes" id="UP000759131"/>
    </source>
</evidence>
<dbReference type="GO" id="GO:0005737">
    <property type="term" value="C:cytoplasm"/>
    <property type="evidence" value="ECO:0007669"/>
    <property type="project" value="TreeGrafter"/>
</dbReference>
<dbReference type="PANTHER" id="PTHR16779:SF1">
    <property type="entry name" value="BETA-1,4-MANNOSYLTRANSFERASE EGH"/>
    <property type="match status" value="1"/>
</dbReference>
<feature type="non-terminal residue" evidence="2">
    <location>
        <position position="256"/>
    </location>
</feature>
<feature type="domain" description="Glycosyltransferase 2-like" evidence="1">
    <location>
        <begin position="127"/>
        <end position="256"/>
    </location>
</feature>
<dbReference type="InterPro" id="IPR001173">
    <property type="entry name" value="Glyco_trans_2-like"/>
</dbReference>
<dbReference type="Gene3D" id="3.90.550.10">
    <property type="entry name" value="Spore Coat Polysaccharide Biosynthesis Protein SpsA, Chain A"/>
    <property type="match status" value="1"/>
</dbReference>
<dbReference type="Pfam" id="PF13632">
    <property type="entry name" value="Glyco_trans_2_3"/>
    <property type="match status" value="1"/>
</dbReference>
<proteinExistence type="predicted"/>
<sequence>MLSILSLPQYICQFVGLIVLNPFNESVPLKCDPLSAPFICFRVVTRGDYRRLVADNVKRHVKVCEKVGLKNFVVEVVTEKPLELDTGDRRIREIILPIEYQPKNGAIFKARALQYRLDTNELADNDWIVHLDEETVMTGRSVRGVVNFVADGRHDFGQGLITYADQRVVNAWTTLMDSQRVADDLGKIRFQFKYFKKPVFSWKGSYFVCRVKAELSVGFDHGLDGSIAEDCYFAMRALSCGHRFGWIEGPMREESP</sequence>
<dbReference type="SUPFAM" id="SSF53448">
    <property type="entry name" value="Nucleotide-diphospho-sugar transferases"/>
    <property type="match status" value="1"/>
</dbReference>
<organism evidence="2">
    <name type="scientific">Medioppia subpectinata</name>
    <dbReference type="NCBI Taxonomy" id="1979941"/>
    <lineage>
        <taxon>Eukaryota</taxon>
        <taxon>Metazoa</taxon>
        <taxon>Ecdysozoa</taxon>
        <taxon>Arthropoda</taxon>
        <taxon>Chelicerata</taxon>
        <taxon>Arachnida</taxon>
        <taxon>Acari</taxon>
        <taxon>Acariformes</taxon>
        <taxon>Sarcoptiformes</taxon>
        <taxon>Oribatida</taxon>
        <taxon>Brachypylina</taxon>
        <taxon>Oppioidea</taxon>
        <taxon>Oppiidae</taxon>
        <taxon>Medioppia</taxon>
    </lineage>
</organism>
<dbReference type="Proteomes" id="UP000759131">
    <property type="component" value="Unassembled WGS sequence"/>
</dbReference>
<evidence type="ECO:0000259" key="1">
    <source>
        <dbReference type="Pfam" id="PF13632"/>
    </source>
</evidence>
<dbReference type="EMBL" id="OC879901">
    <property type="protein sequence ID" value="CAD7641480.1"/>
    <property type="molecule type" value="Genomic_DNA"/>
</dbReference>
<gene>
    <name evidence="2" type="ORF">OSB1V03_LOCUS18673</name>
</gene>
<reference evidence="2" key="1">
    <citation type="submission" date="2020-11" db="EMBL/GenBank/DDBJ databases">
        <authorList>
            <person name="Tran Van P."/>
        </authorList>
    </citation>
    <scope>NUCLEOTIDE SEQUENCE</scope>
</reference>
<dbReference type="OrthoDB" id="6505377at2759"/>
<evidence type="ECO:0000313" key="2">
    <source>
        <dbReference type="EMBL" id="CAD7641480.1"/>
    </source>
</evidence>
<keyword evidence="3" id="KW-1185">Reference proteome</keyword>
<dbReference type="AlphaFoldDB" id="A0A7R9LIE5"/>
<dbReference type="InterPro" id="IPR029044">
    <property type="entry name" value="Nucleotide-diphossugar_trans"/>
</dbReference>
<dbReference type="EMBL" id="CAJPIZ010025326">
    <property type="protein sequence ID" value="CAG2118723.1"/>
    <property type="molecule type" value="Genomic_DNA"/>
</dbReference>
<dbReference type="PANTHER" id="PTHR16779">
    <property type="entry name" value="BETA-1,4-MANNOSYLTRANSFERASE EGH"/>
    <property type="match status" value="1"/>
</dbReference>